<protein>
    <submittedName>
        <fullName evidence="2">Uncharacterized protein</fullName>
    </submittedName>
</protein>
<feature type="compositionally biased region" description="Polar residues" evidence="1">
    <location>
        <begin position="115"/>
        <end position="124"/>
    </location>
</feature>
<feature type="compositionally biased region" description="Polar residues" evidence="1">
    <location>
        <begin position="496"/>
        <end position="505"/>
    </location>
</feature>
<feature type="compositionally biased region" description="Polar residues" evidence="1">
    <location>
        <begin position="243"/>
        <end position="266"/>
    </location>
</feature>
<feature type="region of interest" description="Disordered" evidence="1">
    <location>
        <begin position="91"/>
        <end position="131"/>
    </location>
</feature>
<evidence type="ECO:0000313" key="3">
    <source>
        <dbReference type="Proteomes" id="UP001329825"/>
    </source>
</evidence>
<feature type="region of interest" description="Disordered" evidence="1">
    <location>
        <begin position="1"/>
        <end position="34"/>
    </location>
</feature>
<feature type="region of interest" description="Disordered" evidence="1">
    <location>
        <begin position="243"/>
        <end position="291"/>
    </location>
</feature>
<sequence length="543" mass="60305">MDQLPQSGSPLLSPLSQSTFTSPPPLSSAGLSSRIQATHPRFSTILPNSSGYLSFLSRPRPTANTSSIPLESKHRSNAFFSNIRNVSSQLCKSFSTSRDKKRNISRRFSPPQEYIKSQSQQAEQNDAPRRKEWRDVELDWKSQAKSLNDGYIQCLNAARCVSINDPTKGVRNNDDGSQPTIIISSSDDPSSPLHTSSSNLLKSNQTHPDEIALVSTSPLGENTLEQQDEEEPIRFMDFRAGTANSSTKRVPTQKSVHPALFNQSTGDGRRNKSGNDDFPLTESEDEVSRMKQDDSLQECKCECECDEIHSFHYALNQTENHIEYSRTNDRDTQSTDSNWSLLTNVDGESTPRCQIIRPSFRSESEISNEDTSILASIRHSSTLDTNEYGCLLSFPNSDTKNVGTPCMPSTPLSSTYRSSRNINPFVHTNGTLDNDTPIYSPQSTVDATPTALSMNIISSDGDTSALTSASTEDMTRSAGRNIHREHMRRVVVQKYNESPSPTSSMPGDMLASTPENHAHPKRGEKKGLRRALGKGNWYRQQTR</sequence>
<keyword evidence="3" id="KW-1185">Reference proteome</keyword>
<evidence type="ECO:0000313" key="2">
    <source>
        <dbReference type="EMBL" id="WRT63276.1"/>
    </source>
</evidence>
<dbReference type="RefSeq" id="XP_062788016.1">
    <property type="nucleotide sequence ID" value="XM_062931965.1"/>
</dbReference>
<feature type="compositionally biased region" description="Low complexity" evidence="1">
    <location>
        <begin position="1"/>
        <end position="33"/>
    </location>
</feature>
<reference evidence="2 3" key="1">
    <citation type="submission" date="2024-01" db="EMBL/GenBank/DDBJ databases">
        <title>Comparative genomics of Cryptococcus and Kwoniella reveals pathogenesis evolution and contrasting modes of karyotype evolution via chromosome fusion or intercentromeric recombination.</title>
        <authorList>
            <person name="Coelho M.A."/>
            <person name="David-Palma M."/>
            <person name="Shea T."/>
            <person name="Bowers K."/>
            <person name="McGinley-Smith S."/>
            <person name="Mohammad A.W."/>
            <person name="Gnirke A."/>
            <person name="Yurkov A.M."/>
            <person name="Nowrousian M."/>
            <person name="Sun S."/>
            <person name="Cuomo C.A."/>
            <person name="Heitman J."/>
        </authorList>
    </citation>
    <scope>NUCLEOTIDE SEQUENCE [LARGE SCALE GENOMIC DNA]</scope>
    <source>
        <strain evidence="2">CBS 11374</strain>
    </source>
</reference>
<evidence type="ECO:0000256" key="1">
    <source>
        <dbReference type="SAM" id="MobiDB-lite"/>
    </source>
</evidence>
<name>A0ABZ1CRG7_9TREE</name>
<feature type="region of interest" description="Disordered" evidence="1">
    <location>
        <begin position="164"/>
        <end position="205"/>
    </location>
</feature>
<accession>A0ABZ1CRG7</accession>
<organism evidence="2 3">
    <name type="scientific">Kwoniella shivajii</name>
    <dbReference type="NCBI Taxonomy" id="564305"/>
    <lineage>
        <taxon>Eukaryota</taxon>
        <taxon>Fungi</taxon>
        <taxon>Dikarya</taxon>
        <taxon>Basidiomycota</taxon>
        <taxon>Agaricomycotina</taxon>
        <taxon>Tremellomycetes</taxon>
        <taxon>Tremellales</taxon>
        <taxon>Cryptococcaceae</taxon>
        <taxon>Kwoniella</taxon>
    </lineage>
</organism>
<feature type="region of interest" description="Disordered" evidence="1">
    <location>
        <begin position="496"/>
        <end position="543"/>
    </location>
</feature>
<dbReference type="EMBL" id="CP141881">
    <property type="protein sequence ID" value="WRT63276.1"/>
    <property type="molecule type" value="Genomic_DNA"/>
</dbReference>
<feature type="compositionally biased region" description="Low complexity" evidence="1">
    <location>
        <begin position="177"/>
        <end position="198"/>
    </location>
</feature>
<gene>
    <name evidence="2" type="ORF">IL334_000179</name>
</gene>
<dbReference type="Proteomes" id="UP001329825">
    <property type="component" value="Chromosome 1"/>
</dbReference>
<feature type="compositionally biased region" description="Basic residues" evidence="1">
    <location>
        <begin position="519"/>
        <end position="532"/>
    </location>
</feature>
<dbReference type="GeneID" id="87952310"/>
<proteinExistence type="predicted"/>